<evidence type="ECO:0000259" key="1">
    <source>
        <dbReference type="Pfam" id="PF13524"/>
    </source>
</evidence>
<dbReference type="Proteomes" id="UP000478208">
    <property type="component" value="Unassembled WGS sequence"/>
</dbReference>
<reference evidence="2 3" key="1">
    <citation type="submission" date="2019-12" db="EMBL/GenBank/DDBJ databases">
        <authorList>
            <person name="Li J."/>
        </authorList>
    </citation>
    <scope>NUCLEOTIDE SEQUENCE [LARGE SCALE GENOMIC DNA]</scope>
    <source>
        <strain evidence="2 3">HL2-2</strain>
    </source>
</reference>
<name>A0A6L6UBH7_9FLAO</name>
<gene>
    <name evidence="2" type="ORF">GN138_14455</name>
</gene>
<dbReference type="AlphaFoldDB" id="A0A6L6UBH7"/>
<proteinExistence type="predicted"/>
<evidence type="ECO:0000313" key="3">
    <source>
        <dbReference type="Proteomes" id="UP000478208"/>
    </source>
</evidence>
<keyword evidence="3" id="KW-1185">Reference proteome</keyword>
<dbReference type="EMBL" id="WOWS01000007">
    <property type="protein sequence ID" value="MUU79650.1"/>
    <property type="molecule type" value="Genomic_DNA"/>
</dbReference>
<accession>A0A6L6UBH7</accession>
<dbReference type="RefSeq" id="WP_157364711.1">
    <property type="nucleotide sequence ID" value="NZ_WOWS01000007.1"/>
</dbReference>
<sequence>MKILLVGEYNRAHRNVKLGLEELGHSAKVVGLTDGFKKVKVDIEIKNYFESGLLKKLKVLFVKLFNIDILSLHLKHQINSKKQELSNFDIIQFINEAPFGCDRNTQKTLFELLIEWNKNPFLLSCGTDYICVTHSYNKKFRYSILTPYFDGKGSKKDYSSPLSYLTKSHKILHDYIYNTIKGVISNDLDYHIPLLGHQKYLGMIPHAINLSKLEYSKPNIKDRIVIFHGINSFNYYKKGNDIFNDALTIIAEKFPNKVDIIITKDLPYKDYIKSFDKAHILLDQVYAYDQGYNALEAMAKGKVVFTGAEKEWLDYYNLEEDTIAINALPDAEAIAKKLEWLILNPEKIIEISKKARQFVEAEHDHIKCAQNYLEKWQAQIESRE</sequence>
<dbReference type="InterPro" id="IPR055259">
    <property type="entry name" value="YkvP/CgeB_Glyco_trans-like"/>
</dbReference>
<dbReference type="Pfam" id="PF13524">
    <property type="entry name" value="Glyco_trans_1_2"/>
    <property type="match status" value="1"/>
</dbReference>
<evidence type="ECO:0000313" key="2">
    <source>
        <dbReference type="EMBL" id="MUU79650.1"/>
    </source>
</evidence>
<dbReference type="GO" id="GO:0016740">
    <property type="term" value="F:transferase activity"/>
    <property type="evidence" value="ECO:0007669"/>
    <property type="project" value="UniProtKB-KW"/>
</dbReference>
<protein>
    <submittedName>
        <fullName evidence="2">Glycosyltransferase</fullName>
    </submittedName>
</protein>
<organism evidence="2 3">
    <name type="scientific">Winogradskyella endarachnes</name>
    <dbReference type="NCBI Taxonomy" id="2681965"/>
    <lineage>
        <taxon>Bacteria</taxon>
        <taxon>Pseudomonadati</taxon>
        <taxon>Bacteroidota</taxon>
        <taxon>Flavobacteriia</taxon>
        <taxon>Flavobacteriales</taxon>
        <taxon>Flavobacteriaceae</taxon>
        <taxon>Winogradskyella</taxon>
    </lineage>
</organism>
<dbReference type="Gene3D" id="3.40.50.2000">
    <property type="entry name" value="Glycogen Phosphorylase B"/>
    <property type="match status" value="1"/>
</dbReference>
<dbReference type="SUPFAM" id="SSF53756">
    <property type="entry name" value="UDP-Glycosyltransferase/glycogen phosphorylase"/>
    <property type="match status" value="1"/>
</dbReference>
<feature type="domain" description="Spore protein YkvP/CgeB glycosyl transferase-like" evidence="1">
    <location>
        <begin position="249"/>
        <end position="373"/>
    </location>
</feature>
<comment type="caution">
    <text evidence="2">The sequence shown here is derived from an EMBL/GenBank/DDBJ whole genome shotgun (WGS) entry which is preliminary data.</text>
</comment>
<keyword evidence="2" id="KW-0808">Transferase</keyword>